<proteinExistence type="predicted"/>
<accession>A0A927ZWJ9</accession>
<comment type="caution">
    <text evidence="1">The sequence shown here is derived from an EMBL/GenBank/DDBJ whole genome shotgun (WGS) entry which is preliminary data.</text>
</comment>
<organism evidence="1 2">
    <name type="scientific">Selenomonas ruminantium</name>
    <dbReference type="NCBI Taxonomy" id="971"/>
    <lineage>
        <taxon>Bacteria</taxon>
        <taxon>Bacillati</taxon>
        <taxon>Bacillota</taxon>
        <taxon>Negativicutes</taxon>
        <taxon>Selenomonadales</taxon>
        <taxon>Selenomonadaceae</taxon>
        <taxon>Selenomonas</taxon>
    </lineage>
</organism>
<dbReference type="AlphaFoldDB" id="A0A927ZWJ9"/>
<dbReference type="Proteomes" id="UP000761380">
    <property type="component" value="Unassembled WGS sequence"/>
</dbReference>
<gene>
    <name evidence="1" type="ORF">E7201_00700</name>
</gene>
<evidence type="ECO:0000313" key="1">
    <source>
        <dbReference type="EMBL" id="MBE6091689.1"/>
    </source>
</evidence>
<reference evidence="1" key="1">
    <citation type="submission" date="2019-04" db="EMBL/GenBank/DDBJ databases">
        <title>Evolution of Biomass-Degrading Anaerobic Consortia Revealed by Metagenomics.</title>
        <authorList>
            <person name="Peng X."/>
        </authorList>
    </citation>
    <scope>NUCLEOTIDE SEQUENCE</scope>
    <source>
        <strain evidence="1">SIG240</strain>
    </source>
</reference>
<dbReference type="EMBL" id="SVBY01000003">
    <property type="protein sequence ID" value="MBE6091689.1"/>
    <property type="molecule type" value="Genomic_DNA"/>
</dbReference>
<name>A0A927ZWJ9_SELRU</name>
<protein>
    <submittedName>
        <fullName evidence="1">Uncharacterized protein</fullName>
    </submittedName>
</protein>
<evidence type="ECO:0000313" key="2">
    <source>
        <dbReference type="Proteomes" id="UP000761380"/>
    </source>
</evidence>
<sequence>MIKTNELPNITGFTTNDSFLVDSSQGTGRVTGANATEFFKETFLQGGVPYGKELTESWASLKSRIVSGNFTGIHIGDYKTITLTGGEVVVMEVAGIDQYRKCGDQEVGHHVDFISRDCLSGYKQMNTTDTNNGTEAEKHPWLASALYQTLNDETNGVYAKLPSDLKSAIITKRALLEERYSAGGAVSADTGWSWANAGKLWLPTEVEVFGHHTWSEPGFGTGGGGCNLQYPIFAGGAKHIIKGNGNGGGRTRWWELSAARATATYFCNVSSVGYAYYSGASSQWVCAPLCFRIG</sequence>